<sequence>MNASHRLRFFLRAQYGLWSHFGPTYHALARMPLSTRKIFRQFSISDCYTGDPATGLFRISDGFGKRICDINAWTFEPKMFEDFPDLYRVAPAANNIPVCVGERRGRRGGGLLGLRKEAMKWGRGRERCGVGCLFEGLEMA</sequence>
<evidence type="ECO:0000313" key="2">
    <source>
        <dbReference type="Proteomes" id="UP000235371"/>
    </source>
</evidence>
<dbReference type="InParanoid" id="A0A2J6T3W4"/>
<keyword evidence="2" id="KW-1185">Reference proteome</keyword>
<evidence type="ECO:0000313" key="1">
    <source>
        <dbReference type="EMBL" id="PMD57686.1"/>
    </source>
</evidence>
<reference evidence="1 2" key="1">
    <citation type="submission" date="2016-04" db="EMBL/GenBank/DDBJ databases">
        <title>A degradative enzymes factory behind the ericoid mycorrhizal symbiosis.</title>
        <authorList>
            <consortium name="DOE Joint Genome Institute"/>
            <person name="Martino E."/>
            <person name="Morin E."/>
            <person name="Grelet G."/>
            <person name="Kuo A."/>
            <person name="Kohler A."/>
            <person name="Daghino S."/>
            <person name="Barry K."/>
            <person name="Choi C."/>
            <person name="Cichocki N."/>
            <person name="Clum A."/>
            <person name="Copeland A."/>
            <person name="Hainaut M."/>
            <person name="Haridas S."/>
            <person name="Labutti K."/>
            <person name="Lindquist E."/>
            <person name="Lipzen A."/>
            <person name="Khouja H.-R."/>
            <person name="Murat C."/>
            <person name="Ohm R."/>
            <person name="Olson A."/>
            <person name="Spatafora J."/>
            <person name="Veneault-Fourrey C."/>
            <person name="Henrissat B."/>
            <person name="Grigoriev I."/>
            <person name="Martin F."/>
            <person name="Perotto S."/>
        </authorList>
    </citation>
    <scope>NUCLEOTIDE SEQUENCE [LARGE SCALE GENOMIC DNA]</scope>
    <source>
        <strain evidence="1 2">E</strain>
    </source>
</reference>
<dbReference type="EMBL" id="KZ613846">
    <property type="protein sequence ID" value="PMD57686.1"/>
    <property type="molecule type" value="Genomic_DNA"/>
</dbReference>
<dbReference type="Proteomes" id="UP000235371">
    <property type="component" value="Unassembled WGS sequence"/>
</dbReference>
<accession>A0A2J6T3W4</accession>
<gene>
    <name evidence="1" type="ORF">K444DRAFT_32352</name>
</gene>
<protein>
    <submittedName>
        <fullName evidence="1">Uncharacterized protein</fullName>
    </submittedName>
</protein>
<name>A0A2J6T3W4_9HELO</name>
<dbReference type="AlphaFoldDB" id="A0A2J6T3W4"/>
<dbReference type="OrthoDB" id="3563716at2759"/>
<organism evidence="1 2">
    <name type="scientific">Hyaloscypha bicolor E</name>
    <dbReference type="NCBI Taxonomy" id="1095630"/>
    <lineage>
        <taxon>Eukaryota</taxon>
        <taxon>Fungi</taxon>
        <taxon>Dikarya</taxon>
        <taxon>Ascomycota</taxon>
        <taxon>Pezizomycotina</taxon>
        <taxon>Leotiomycetes</taxon>
        <taxon>Helotiales</taxon>
        <taxon>Hyaloscyphaceae</taxon>
        <taxon>Hyaloscypha</taxon>
        <taxon>Hyaloscypha bicolor</taxon>
    </lineage>
</organism>
<dbReference type="RefSeq" id="XP_024734590.1">
    <property type="nucleotide sequence ID" value="XM_024871896.1"/>
</dbReference>
<proteinExistence type="predicted"/>
<dbReference type="GeneID" id="36579978"/>